<protein>
    <submittedName>
        <fullName evidence="1">Uncharacterized protein</fullName>
    </submittedName>
</protein>
<dbReference type="Proteomes" id="UP000366819">
    <property type="component" value="Unassembled WGS sequence"/>
</dbReference>
<dbReference type="RefSeq" id="WP_150578169.1">
    <property type="nucleotide sequence ID" value="NZ_CABPSN010000010.1"/>
</dbReference>
<organism evidence="1 2">
    <name type="scientific">Pandoraea aquatica</name>
    <dbReference type="NCBI Taxonomy" id="2508290"/>
    <lineage>
        <taxon>Bacteria</taxon>
        <taxon>Pseudomonadati</taxon>
        <taxon>Pseudomonadota</taxon>
        <taxon>Betaproteobacteria</taxon>
        <taxon>Burkholderiales</taxon>
        <taxon>Burkholderiaceae</taxon>
        <taxon>Pandoraea</taxon>
    </lineage>
</organism>
<proteinExistence type="predicted"/>
<evidence type="ECO:0000313" key="1">
    <source>
        <dbReference type="EMBL" id="VVE53148.1"/>
    </source>
</evidence>
<evidence type="ECO:0000313" key="2">
    <source>
        <dbReference type="Proteomes" id="UP000366819"/>
    </source>
</evidence>
<dbReference type="OrthoDB" id="5142861at2"/>
<gene>
    <name evidence="1" type="ORF">PAQ31011_04847</name>
</gene>
<sequence>MLQISSGKFFTTEERWETPHRASLYTNCGLFPDRTITTQVGTILPVKPSGDLRAVTCEVIERLPKLPGGPHSGELVATSGDSLIQDFAALLSFCFKAIVTPDQYVAQRLLFAQRPPLGMVALPKQYLRHTFDTEIAIAEAQIVWTQTFIEKLIGASRARYSGAMRAIQRYVAAVHRLGDDLELSYTLLVASIESLAQEFDQFEPTWNDYAQEKRTLIDRALTSAPQETSDKVRGAVLAIEHVAAARRFREFVHGHLPSSFYRGEATDQQDAVGKEDLDAALKIAYDLRSKHVHTLAPLPSNLKGMPTYNDVLIIDGKPTLTIQGLARVARSVICEFVSRSENVERETYDFWPEVPGRLTVQLSPAMWITNEQFYTVENVRLYLNGYLSLLAHAWLTGSPLAADMRHVLKKIERLVPRTKKPRERLPMLALYYIFGSSCSPESHEYLSKFLRTYSGDYFSPSIESLLAHMFAEAHPNWSVEESESLLAEYMKQRHHKNSHNFGPLFGAALTLFVAELRRATDDEPACRRLITQAVENFPNFAALREFEARIQESAIPPIVIDKVLPPKR</sequence>
<reference evidence="1 2" key="1">
    <citation type="submission" date="2019-08" db="EMBL/GenBank/DDBJ databases">
        <authorList>
            <person name="Peeters C."/>
        </authorList>
    </citation>
    <scope>NUCLEOTIDE SEQUENCE [LARGE SCALE GENOMIC DNA]</scope>
    <source>
        <strain evidence="1 2">LMG 31011</strain>
    </source>
</reference>
<keyword evidence="2" id="KW-1185">Reference proteome</keyword>
<name>A0A5E4YXG3_9BURK</name>
<dbReference type="AlphaFoldDB" id="A0A5E4YXG3"/>
<dbReference type="EMBL" id="CABPSN010000010">
    <property type="protein sequence ID" value="VVE53148.1"/>
    <property type="molecule type" value="Genomic_DNA"/>
</dbReference>
<accession>A0A5E4YXG3</accession>